<evidence type="ECO:0000256" key="5">
    <source>
        <dbReference type="ARBA" id="ARBA00023088"/>
    </source>
</evidence>
<dbReference type="NCBIfam" id="NF038032">
    <property type="entry name" value="CehA_McbA_metalo"/>
    <property type="match status" value="1"/>
</dbReference>
<evidence type="ECO:0008006" key="12">
    <source>
        <dbReference type="Google" id="ProtNLM"/>
    </source>
</evidence>
<comment type="caution">
    <text evidence="10">The sequence shown here is derived from an EMBL/GenBank/DDBJ whole genome shotgun (WGS) entry which is preliminary data.</text>
</comment>
<dbReference type="Proteomes" id="UP000031014">
    <property type="component" value="Unassembled WGS sequence"/>
</dbReference>
<gene>
    <name evidence="10" type="ORF">SAMD00020551_4401</name>
</gene>
<keyword evidence="11" id="KW-1185">Reference proteome</keyword>
<evidence type="ECO:0000256" key="1">
    <source>
        <dbReference type="ARBA" id="ARBA00004168"/>
    </source>
</evidence>
<proteinExistence type="predicted"/>
<name>A0A0A8X8F7_MESS1</name>
<keyword evidence="2" id="KW-0134">Cell wall</keyword>
<dbReference type="SUPFAM" id="SSF101756">
    <property type="entry name" value="Hypothetical protein YgiW"/>
    <property type="match status" value="1"/>
</dbReference>
<dbReference type="SUPFAM" id="SSF74853">
    <property type="entry name" value="Lamin A/C globular tail domain"/>
    <property type="match status" value="1"/>
</dbReference>
<dbReference type="SUPFAM" id="SSF89550">
    <property type="entry name" value="PHP domain-like"/>
    <property type="match status" value="1"/>
</dbReference>
<evidence type="ECO:0000259" key="9">
    <source>
        <dbReference type="PROSITE" id="PS51841"/>
    </source>
</evidence>
<dbReference type="Pfam" id="PF00932">
    <property type="entry name" value="LTD"/>
    <property type="match status" value="1"/>
</dbReference>
<evidence type="ECO:0000313" key="10">
    <source>
        <dbReference type="EMBL" id="GAM16213.1"/>
    </source>
</evidence>
<feature type="region of interest" description="Disordered" evidence="6">
    <location>
        <begin position="1762"/>
        <end position="1831"/>
    </location>
</feature>
<protein>
    <recommendedName>
        <fullName evidence="12">LTD domain-containing protein</fullName>
    </recommendedName>
</protein>
<dbReference type="STRING" id="1321606.SAMD00020551_4401"/>
<feature type="compositionally biased region" description="Polar residues" evidence="6">
    <location>
        <begin position="729"/>
        <end position="744"/>
    </location>
</feature>
<evidence type="ECO:0000256" key="6">
    <source>
        <dbReference type="SAM" id="MobiDB-lite"/>
    </source>
</evidence>
<evidence type="ECO:0000259" key="8">
    <source>
        <dbReference type="PROSITE" id="PS50847"/>
    </source>
</evidence>
<keyword evidence="4" id="KW-0732">Signal</keyword>
<dbReference type="EMBL" id="BASE01000113">
    <property type="protein sequence ID" value="GAM16213.1"/>
    <property type="molecule type" value="Genomic_DNA"/>
</dbReference>
<evidence type="ECO:0000256" key="3">
    <source>
        <dbReference type="ARBA" id="ARBA00022525"/>
    </source>
</evidence>
<organism evidence="10 11">
    <name type="scientific">Mesobacillus selenatarsenatis (strain DSM 18680 / JCM 14380 / FERM P-15431 / SF-1)</name>
    <dbReference type="NCBI Taxonomy" id="1321606"/>
    <lineage>
        <taxon>Bacteria</taxon>
        <taxon>Bacillati</taxon>
        <taxon>Bacillota</taxon>
        <taxon>Bacilli</taxon>
        <taxon>Bacillales</taxon>
        <taxon>Bacillaceae</taxon>
        <taxon>Mesobacillus</taxon>
    </lineage>
</organism>
<evidence type="ECO:0000256" key="4">
    <source>
        <dbReference type="ARBA" id="ARBA00022729"/>
    </source>
</evidence>
<dbReference type="Gene3D" id="3.20.20.140">
    <property type="entry name" value="Metal-dependent hydrolases"/>
    <property type="match status" value="1"/>
</dbReference>
<dbReference type="InterPro" id="IPR029062">
    <property type="entry name" value="Class_I_gatase-like"/>
</dbReference>
<dbReference type="Gene3D" id="2.60.40.1260">
    <property type="entry name" value="Lamin Tail domain"/>
    <property type="match status" value="1"/>
</dbReference>
<sequence>MHIKKITYQIEKERKVGNLMNRKMRSYRKWTSVFMAALLLISTFLPSSAAKSVSASIAGNVVISQVYGGGGNSGATFSNDFIELYNPTAQEISLDGWSIQKASSTGTSWQKINLAGVIKPYSYFLIEGKAGKTVTDKPLPQYDINDPNFDMGAKTGKVALVKHTDELTGKNPEDLVDFVGFGSGTEGYEGSGPTPTLSNSTSAQRRPYANVDPAAGLGNAWDSDDNALDFVAATPVPKNSESPAEKPMESNISLQPVGSKVLFTLKDSSATISALAEASFANSMIKVYETSSKVNELASASAAADGSFEVSFTVGSAVDAVFITATQDGKDESEAVQVDVATASESVVADKLSYSIDGDGKGTLIGNAGAAISRSLINVYPNSSADSQERLNSEAVEVLGTGGFAAISFADAPDTVYVTQQTTTDNGIMLESVPVSVTKADTSTTTPLSEVKQTDDKGILKNLNQFFTVEGIVTVDNGVMGTQKNNFYIQDETAGINIFGYLDTGLTIKSGDKLKVTGKLIQYKGLSELDATAITKVSEGNELPQPKDVTILDLNTFTTVEPLEGSLVKVTGKVSAVASQGSNWNVTLVDQNNKATTVRIMEATGIKGDEVFTAEKSYTVTGIVGQYTSNATHVSGYQVFPRNVKDITAQLSIDHAPLTQVYKNTDVEFVAKASGAEKVTVFYRANSTVDYTALPMAEGSDGRYTAVLEAAKVPQDGFEYYIEAVEGSKTQTSGSSDQPHQVTLTEDKEGPRLYGETPVGGSKVESPKPEISVLMEDPSEVDETTVKVWLDGTAVESASISKSQVKFTTAEGLSLGKHTVKVVAEDSLSNASEFEWTFEVVTRFTGGEHFRGTTHNHTKISHDATGEPLDALKAGQRYGYDWFAFSDHSHDIDPGQMDTVEREGLAERTGGSDWQLTKDLSDQYTKNGEYVVFPAFEMTSTTWGHSNVFGTENFIDRNVNGKMYQDLNNYYAWVMTYDDIVGQFNHPDMSKNAFNNFKPYDKDADRLFTMLEVGNGSGHYGYANAEKKFFSVLDLGWHVAPTYGEDNHEGTWGQTRARTVIVADSLSQESLLHSMRNMRVYMVEDPNFTLDVKANGFYMGSTVDSKSLKFNISGSDAVAEDKSMADYSYLSADYKSDDRVEKVELISNGGTVVDSISPMEKDFTWEPSYTVTGGQQWFVVRVTQADGERMYSAPIWSKEEAVDVKVNGIDVAGDVIVEGNPATLKANISNNGTQEIKNIKVDLYYDEVKEANQIGTQTLSSILSKGVGTAEFTWSSPVKGNHKLIAVVTSLEGLDLGDTKFELQVQVKEPLGIKVLIDAKHGNENTSSDGGSYKDNLKAFTVLLQKEGYTVEENTKTITDEVLSNVKLLVLTHPKTDLTPEENTAVAKFVKEGGSLLMAGKSNYSTNPAINNDLLAEIGAEIRMGNDGVFDVSEDGNFWSDPAKSPFAVRLFPGSVPNYITDRVSFIDYYSGTSLSGANDTALTDSEKVTILAKGNETTYQGNIKGGFTYDAVSDETGGSAIPMIASEEIGEKGRIIVSGMNIFNDKQMDESYEPKGNDEFTLNAVNWLANRETTIKKIGDARKLAEDTHTVIEGTVTTGAGVFFDAFYVQDETGGIMAFQEVPDGSLKPGDKVRIYGHIITFDNNKEIEFVKFDQDVIKIGEGDPIQPKQVTTGEATSEANQGLLVKVKGKVVSKFDDNSYVINDGSGDVLVFTDGYIVNQSGPVPLLMIGETLEAVGLSGSFAQGERIRVRDTKELQKVIELPGGTDPGDGDTDPGDGDTDPGDGDTDPGDGDTEPGDGGTKPGDNPTKPGTVVNPVNGVITPVGKTSKDKKSMTVVIEGINLEDIKKGQVVAIKPKDSSTTEVLKVTLTSTALENLIENNSGMKINKTDAELVIPPAMLEMMVELAKGKDISITLKQMSAPGAIGFVYDFTILAGTETLHDFNGKKITIALNVDKDAVKGIDPANIKMYYYNESTKKWELLKDSVYDAKTGIVTATTTHFSTFGVFEATEETKGAPVTVEEGNKLPKTATNIYNYLIAGLLLLMGGTFILFRQRRRA</sequence>
<feature type="transmembrane region" description="Helical" evidence="7">
    <location>
        <begin position="2035"/>
        <end position="2054"/>
    </location>
</feature>
<evidence type="ECO:0000313" key="11">
    <source>
        <dbReference type="Proteomes" id="UP000031014"/>
    </source>
</evidence>
<dbReference type="Pfam" id="PF07705">
    <property type="entry name" value="CARDB"/>
    <property type="match status" value="1"/>
</dbReference>
<dbReference type="NCBIfam" id="TIGR01167">
    <property type="entry name" value="LPXTG_anchor"/>
    <property type="match status" value="1"/>
</dbReference>
<dbReference type="SUPFAM" id="SSF52317">
    <property type="entry name" value="Class I glutamine amidotransferase-like"/>
    <property type="match status" value="1"/>
</dbReference>
<dbReference type="Gene3D" id="2.60.40.10">
    <property type="entry name" value="Immunoglobulins"/>
    <property type="match status" value="1"/>
</dbReference>
<dbReference type="InterPro" id="IPR013783">
    <property type="entry name" value="Ig-like_fold"/>
</dbReference>
<dbReference type="Pfam" id="PF14258">
    <property type="entry name" value="DUF4350"/>
    <property type="match status" value="1"/>
</dbReference>
<dbReference type="PROSITE" id="PS51841">
    <property type="entry name" value="LTD"/>
    <property type="match status" value="1"/>
</dbReference>
<dbReference type="InterPro" id="IPR011635">
    <property type="entry name" value="CARDB"/>
</dbReference>
<keyword evidence="7" id="KW-0472">Membrane</keyword>
<feature type="domain" description="LTD" evidence="9">
    <location>
        <begin position="46"/>
        <end position="232"/>
    </location>
</feature>
<dbReference type="InterPro" id="IPR019931">
    <property type="entry name" value="LPXTG_anchor"/>
</dbReference>
<dbReference type="Gene3D" id="2.60.120.260">
    <property type="entry name" value="Galactose-binding domain-like"/>
    <property type="match status" value="1"/>
</dbReference>
<dbReference type="Pfam" id="PF00746">
    <property type="entry name" value="Gram_pos_anchor"/>
    <property type="match status" value="1"/>
</dbReference>
<reference evidence="10 11" key="1">
    <citation type="submission" date="2013-06" db="EMBL/GenBank/DDBJ databases">
        <title>Whole genome shotgun sequence of Bacillus selenatarsenatis SF-1.</title>
        <authorList>
            <person name="Kuroda M."/>
            <person name="Sei K."/>
            <person name="Yamashita M."/>
            <person name="Ike M."/>
        </authorList>
    </citation>
    <scope>NUCLEOTIDE SEQUENCE [LARGE SCALE GENOMIC DNA]</scope>
    <source>
        <strain evidence="10 11">SF-1</strain>
    </source>
</reference>
<dbReference type="InterPro" id="IPR025646">
    <property type="entry name" value="DUF4350"/>
</dbReference>
<keyword evidence="7" id="KW-1133">Transmembrane helix</keyword>
<dbReference type="InterPro" id="IPR016195">
    <property type="entry name" value="Pol/histidinol_Pase-like"/>
</dbReference>
<dbReference type="CDD" id="cd04486">
    <property type="entry name" value="YhcR_OBF_like"/>
    <property type="match status" value="1"/>
</dbReference>
<dbReference type="InterPro" id="IPR001322">
    <property type="entry name" value="Lamin_tail_dom"/>
</dbReference>
<dbReference type="InterPro" id="IPR036415">
    <property type="entry name" value="Lamin_tail_dom_sf"/>
</dbReference>
<keyword evidence="7" id="KW-0812">Transmembrane</keyword>
<keyword evidence="5" id="KW-0572">Peptidoglycan-anchor</keyword>
<feature type="domain" description="Gram-positive cocci surface proteins LPxTG" evidence="8">
    <location>
        <begin position="2028"/>
        <end position="2060"/>
    </location>
</feature>
<feature type="compositionally biased region" description="Acidic residues" evidence="6">
    <location>
        <begin position="1771"/>
        <end position="1798"/>
    </location>
</feature>
<dbReference type="InterPro" id="IPR036700">
    <property type="entry name" value="BOBF_sf"/>
</dbReference>
<evidence type="ECO:0000256" key="7">
    <source>
        <dbReference type="SAM" id="Phobius"/>
    </source>
</evidence>
<evidence type="ECO:0000256" key="2">
    <source>
        <dbReference type="ARBA" id="ARBA00022512"/>
    </source>
</evidence>
<keyword evidence="3" id="KW-0964">Secreted</keyword>
<dbReference type="Gene3D" id="3.40.50.880">
    <property type="match status" value="1"/>
</dbReference>
<feature type="region of interest" description="Disordered" evidence="6">
    <location>
        <begin position="729"/>
        <end position="767"/>
    </location>
</feature>
<dbReference type="PROSITE" id="PS50847">
    <property type="entry name" value="GRAM_POS_ANCHORING"/>
    <property type="match status" value="1"/>
</dbReference>
<comment type="subcellular location">
    <subcellularLocation>
        <location evidence="1">Secreted</location>
        <location evidence="1">Cell wall</location>
        <topology evidence="1">Peptidoglycan-anchor</topology>
    </subcellularLocation>
</comment>
<accession>A0A0A8X8F7</accession>